<organism evidence="1 2">
    <name type="scientific">Elysia crispata</name>
    <name type="common">lettuce slug</name>
    <dbReference type="NCBI Taxonomy" id="231223"/>
    <lineage>
        <taxon>Eukaryota</taxon>
        <taxon>Metazoa</taxon>
        <taxon>Spiralia</taxon>
        <taxon>Lophotrochozoa</taxon>
        <taxon>Mollusca</taxon>
        <taxon>Gastropoda</taxon>
        <taxon>Heterobranchia</taxon>
        <taxon>Euthyneura</taxon>
        <taxon>Panpulmonata</taxon>
        <taxon>Sacoglossa</taxon>
        <taxon>Placobranchoidea</taxon>
        <taxon>Plakobranchidae</taxon>
        <taxon>Elysia</taxon>
    </lineage>
</organism>
<sequence>MCHVWRRIVNSSLLLEHVTSRKRGLLSLRMLNQHRVPFLHRADFRSAMFARRLASVDSELNDADLKLNINLIGVWVKYRHNSDKSFSTALAVGAHAITSELSTEDRGIACSS</sequence>
<name>A0AAE0XWZ6_9GAST</name>
<accession>A0AAE0XWZ6</accession>
<gene>
    <name evidence="1" type="ORF">RRG08_062817</name>
</gene>
<dbReference type="AlphaFoldDB" id="A0AAE0XWZ6"/>
<comment type="caution">
    <text evidence="1">The sequence shown here is derived from an EMBL/GenBank/DDBJ whole genome shotgun (WGS) entry which is preliminary data.</text>
</comment>
<dbReference type="EMBL" id="JAWDGP010007395">
    <property type="protein sequence ID" value="KAK3721447.1"/>
    <property type="molecule type" value="Genomic_DNA"/>
</dbReference>
<reference evidence="1" key="1">
    <citation type="journal article" date="2023" name="G3 (Bethesda)">
        <title>A reference genome for the long-term kleptoplast-retaining sea slug Elysia crispata morphotype clarki.</title>
        <authorList>
            <person name="Eastman K.E."/>
            <person name="Pendleton A.L."/>
            <person name="Shaikh M.A."/>
            <person name="Suttiyut T."/>
            <person name="Ogas R."/>
            <person name="Tomko P."/>
            <person name="Gavelis G."/>
            <person name="Widhalm J.R."/>
            <person name="Wisecaver J.H."/>
        </authorList>
    </citation>
    <scope>NUCLEOTIDE SEQUENCE</scope>
    <source>
        <strain evidence="1">ECLA1</strain>
    </source>
</reference>
<protein>
    <submittedName>
        <fullName evidence="1">Uncharacterized protein</fullName>
    </submittedName>
</protein>
<proteinExistence type="predicted"/>
<evidence type="ECO:0000313" key="1">
    <source>
        <dbReference type="EMBL" id="KAK3721447.1"/>
    </source>
</evidence>
<evidence type="ECO:0000313" key="2">
    <source>
        <dbReference type="Proteomes" id="UP001283361"/>
    </source>
</evidence>
<dbReference type="Proteomes" id="UP001283361">
    <property type="component" value="Unassembled WGS sequence"/>
</dbReference>
<keyword evidence="2" id="KW-1185">Reference proteome</keyword>